<dbReference type="PANTHER" id="PTHR30509">
    <property type="entry name" value="P-HYDROXYBENZOIC ACID EFFLUX PUMP SUBUNIT-RELATED"/>
    <property type="match status" value="1"/>
</dbReference>
<feature type="transmembrane region" description="Helical" evidence="7">
    <location>
        <begin position="88"/>
        <end position="115"/>
    </location>
</feature>
<dbReference type="Pfam" id="PF13515">
    <property type="entry name" value="FUSC_2"/>
    <property type="match status" value="1"/>
</dbReference>
<dbReference type="EMBL" id="CP021431">
    <property type="protein sequence ID" value="ARU01213.1"/>
    <property type="molecule type" value="Genomic_DNA"/>
</dbReference>
<evidence type="ECO:0000256" key="4">
    <source>
        <dbReference type="ARBA" id="ARBA00022989"/>
    </source>
</evidence>
<evidence type="ECO:0000256" key="6">
    <source>
        <dbReference type="ARBA" id="ARBA00043993"/>
    </source>
</evidence>
<evidence type="ECO:0000256" key="7">
    <source>
        <dbReference type="SAM" id="Phobius"/>
    </source>
</evidence>
<reference evidence="9 10" key="1">
    <citation type="submission" date="2017-05" db="EMBL/GenBank/DDBJ databases">
        <title>Genome Sequence of Loktanella vestfoldensis Strain SMR4r Isolated from a Culture of the Diatom Skeletonema marinoi.</title>
        <authorList>
            <person name="Topel M."/>
            <person name="Pinder M.I.M."/>
            <person name="Johansson O.N."/>
            <person name="Kourtchenko O."/>
            <person name="Godhe A."/>
            <person name="Clarke A.K."/>
        </authorList>
    </citation>
    <scope>NUCLEOTIDE SEQUENCE [LARGE SCALE GENOMIC DNA]</scope>
    <source>
        <strain evidence="9 10">SMR4r</strain>
    </source>
</reference>
<feature type="domain" description="Integral membrane bound transporter" evidence="8">
    <location>
        <begin position="47"/>
        <end position="162"/>
    </location>
</feature>
<dbReference type="KEGG" id="lvs:LOKVESSMR4R_01900"/>
<proteinExistence type="inferred from homology"/>
<evidence type="ECO:0000313" key="10">
    <source>
        <dbReference type="Proteomes" id="UP000195273"/>
    </source>
</evidence>
<dbReference type="InterPro" id="IPR049453">
    <property type="entry name" value="Memb_transporter_dom"/>
</dbReference>
<keyword evidence="2" id="KW-1003">Cell membrane</keyword>
<dbReference type="PANTHER" id="PTHR30509:SF9">
    <property type="entry name" value="MULTIDRUG RESISTANCE PROTEIN MDTO"/>
    <property type="match status" value="1"/>
</dbReference>
<evidence type="ECO:0000313" key="9">
    <source>
        <dbReference type="EMBL" id="ARU01213.1"/>
    </source>
</evidence>
<dbReference type="AlphaFoldDB" id="A0A1Y0ECA1"/>
<sequence length="374" mass="40027">MAAQDQTSPKTRLQTRLRGFLNSLARPRRELLRIALQTGAATLATYLLVAGLGGLDLSWAIISALLTIGMSADLSYTYAVNRTAGACLGALIGLALAVLIGGPAIYALLVAVILANMVATIWPSLQYGAVTAAIVALEPDPELAAALSRTGAIVAGSCIGAVASFLIWPMRGRDRAEIGILDTLHDCQDMLTLINRGVSTDEHDRRDALHRRFLQHLDIARSRVAESRFSPALKTGADLRSAVRGVETLWHALVILDRAVTTERGDISAAALDRLAPAVDAVQDSAKRQIDRIIAMVKGTRDTAPPHDDLHSVVARARDQATDLAQEAATDWPGQARALHSVIFGLNETERQLDQISKILAVPDDRPDDARGVT</sequence>
<keyword evidence="10" id="KW-1185">Reference proteome</keyword>
<gene>
    <name evidence="9" type="ORF">LOKVESSMR4R_01900</name>
</gene>
<evidence type="ECO:0000256" key="2">
    <source>
        <dbReference type="ARBA" id="ARBA00022475"/>
    </source>
</evidence>
<feature type="transmembrane region" description="Helical" evidence="7">
    <location>
        <begin position="146"/>
        <end position="168"/>
    </location>
</feature>
<name>A0A1Y0ECA1_9RHOB</name>
<comment type="similarity">
    <text evidence="6">Belongs to the YccS/YhfK family.</text>
</comment>
<keyword evidence="4 7" id="KW-1133">Transmembrane helix</keyword>
<evidence type="ECO:0000259" key="8">
    <source>
        <dbReference type="Pfam" id="PF13515"/>
    </source>
</evidence>
<keyword evidence="3 7" id="KW-0812">Transmembrane</keyword>
<keyword evidence="5 7" id="KW-0472">Membrane</keyword>
<feature type="transmembrane region" description="Helical" evidence="7">
    <location>
        <begin position="57"/>
        <end position="76"/>
    </location>
</feature>
<dbReference type="GO" id="GO:0005886">
    <property type="term" value="C:plasma membrane"/>
    <property type="evidence" value="ECO:0007669"/>
    <property type="project" value="UniProtKB-SubCell"/>
</dbReference>
<dbReference type="Proteomes" id="UP000195273">
    <property type="component" value="Chromosome"/>
</dbReference>
<comment type="subcellular location">
    <subcellularLocation>
        <location evidence="1">Cell membrane</location>
        <topology evidence="1">Multi-pass membrane protein</topology>
    </subcellularLocation>
</comment>
<organism evidence="9 10">
    <name type="scientific">Yoonia vestfoldensis</name>
    <dbReference type="NCBI Taxonomy" id="245188"/>
    <lineage>
        <taxon>Bacteria</taxon>
        <taxon>Pseudomonadati</taxon>
        <taxon>Pseudomonadota</taxon>
        <taxon>Alphaproteobacteria</taxon>
        <taxon>Rhodobacterales</taxon>
        <taxon>Paracoccaceae</taxon>
        <taxon>Yoonia</taxon>
    </lineage>
</organism>
<evidence type="ECO:0000256" key="1">
    <source>
        <dbReference type="ARBA" id="ARBA00004651"/>
    </source>
</evidence>
<accession>A0A1Y0ECA1</accession>
<evidence type="ECO:0000256" key="5">
    <source>
        <dbReference type="ARBA" id="ARBA00023136"/>
    </source>
</evidence>
<protein>
    <submittedName>
        <fullName evidence="9">Fusaric acid resistance protein-like protein</fullName>
    </submittedName>
</protein>
<evidence type="ECO:0000256" key="3">
    <source>
        <dbReference type="ARBA" id="ARBA00022692"/>
    </source>
</evidence>